<organism evidence="1 2">
    <name type="scientific">Panagrolaimus davidi</name>
    <dbReference type="NCBI Taxonomy" id="227884"/>
    <lineage>
        <taxon>Eukaryota</taxon>
        <taxon>Metazoa</taxon>
        <taxon>Ecdysozoa</taxon>
        <taxon>Nematoda</taxon>
        <taxon>Chromadorea</taxon>
        <taxon>Rhabditida</taxon>
        <taxon>Tylenchina</taxon>
        <taxon>Panagrolaimomorpha</taxon>
        <taxon>Panagrolaimoidea</taxon>
        <taxon>Panagrolaimidae</taxon>
        <taxon>Panagrolaimus</taxon>
    </lineage>
</organism>
<dbReference type="Proteomes" id="UP000887578">
    <property type="component" value="Unplaced"/>
</dbReference>
<proteinExistence type="predicted"/>
<evidence type="ECO:0000313" key="1">
    <source>
        <dbReference type="Proteomes" id="UP000887578"/>
    </source>
</evidence>
<accession>A0A914P8H1</accession>
<evidence type="ECO:0000313" key="2">
    <source>
        <dbReference type="WBParaSite" id="PDA_v2.g11009.t1"/>
    </source>
</evidence>
<protein>
    <submittedName>
        <fullName evidence="2">Uncharacterized protein</fullName>
    </submittedName>
</protein>
<reference evidence="2" key="1">
    <citation type="submission" date="2022-11" db="UniProtKB">
        <authorList>
            <consortium name="WormBaseParasite"/>
        </authorList>
    </citation>
    <scope>IDENTIFICATION</scope>
</reference>
<dbReference type="AlphaFoldDB" id="A0A914P8H1"/>
<keyword evidence="1" id="KW-1185">Reference proteome</keyword>
<name>A0A914P8H1_9BILA</name>
<sequence length="233" mass="26553">MEDPMLLLTGEPPLYEFEEDVEITQRSKAHIQKLDATVPEHPLIVADAIDEIAEPLLLYFKKQFKDFLPGGVHYNTDEKTKTVPRNNRRCESIFGLVTAEFRRAPNQRTAVREIKIQAIVNKVFDWFEKKSPEEKERIMNEAIISATKLEAFADQQVKSLENAISESQKKKAVIDNLRYHKVVLNTVSSNSKLLTITSGGKPKPLSDLIDNLKQLITIADKNNAEDTEEDVDY</sequence>
<dbReference type="WBParaSite" id="PDA_v2.g11009.t1">
    <property type="protein sequence ID" value="PDA_v2.g11009.t1"/>
    <property type="gene ID" value="PDA_v2.g11009"/>
</dbReference>